<dbReference type="AlphaFoldDB" id="A0A813H018"/>
<organism evidence="2 4">
    <name type="scientific">Polarella glacialis</name>
    <name type="common">Dinoflagellate</name>
    <dbReference type="NCBI Taxonomy" id="89957"/>
    <lineage>
        <taxon>Eukaryota</taxon>
        <taxon>Sar</taxon>
        <taxon>Alveolata</taxon>
        <taxon>Dinophyceae</taxon>
        <taxon>Suessiales</taxon>
        <taxon>Suessiaceae</taxon>
        <taxon>Polarella</taxon>
    </lineage>
</organism>
<feature type="domain" description="Endonuclease/exonuclease/phosphatase" evidence="1">
    <location>
        <begin position="39"/>
        <end position="249"/>
    </location>
</feature>
<dbReference type="SUPFAM" id="SSF56219">
    <property type="entry name" value="DNase I-like"/>
    <property type="match status" value="1"/>
</dbReference>
<evidence type="ECO:0000313" key="4">
    <source>
        <dbReference type="Proteomes" id="UP000654075"/>
    </source>
</evidence>
<dbReference type="Gene3D" id="3.60.10.10">
    <property type="entry name" value="Endonuclease/exonuclease/phosphatase"/>
    <property type="match status" value="1"/>
</dbReference>
<comment type="caution">
    <text evidence="2">The sequence shown here is derived from an EMBL/GenBank/DDBJ whole genome shotgun (WGS) entry which is preliminary data.</text>
</comment>
<evidence type="ECO:0000259" key="1">
    <source>
        <dbReference type="Pfam" id="PF03372"/>
    </source>
</evidence>
<reference evidence="2" key="1">
    <citation type="submission" date="2021-02" db="EMBL/GenBank/DDBJ databases">
        <authorList>
            <person name="Dougan E. K."/>
            <person name="Rhodes N."/>
            <person name="Thang M."/>
            <person name="Chan C."/>
        </authorList>
    </citation>
    <scope>NUCLEOTIDE SEQUENCE</scope>
</reference>
<evidence type="ECO:0000313" key="2">
    <source>
        <dbReference type="EMBL" id="CAE8631002.1"/>
    </source>
</evidence>
<dbReference type="NCBIfam" id="NF003842">
    <property type="entry name" value="PRK05421.1-4"/>
    <property type="match status" value="1"/>
</dbReference>
<evidence type="ECO:0000313" key="3">
    <source>
        <dbReference type="EMBL" id="CAE8736698.1"/>
    </source>
</evidence>
<gene>
    <name evidence="2" type="ORF">PGLA1383_LOCUS47156</name>
    <name evidence="3" type="ORF">PGLA2088_LOCUS48431</name>
</gene>
<dbReference type="EMBL" id="CAJNNV010029999">
    <property type="protein sequence ID" value="CAE8631002.1"/>
    <property type="molecule type" value="Genomic_DNA"/>
</dbReference>
<accession>A0A813H018</accession>
<dbReference type="InterPro" id="IPR005135">
    <property type="entry name" value="Endo/exonuclease/phosphatase"/>
</dbReference>
<keyword evidence="4" id="KW-1185">Reference proteome</keyword>
<dbReference type="OrthoDB" id="8338115at2759"/>
<proteinExistence type="predicted"/>
<dbReference type="Proteomes" id="UP000626109">
    <property type="component" value="Unassembled WGS sequence"/>
</dbReference>
<name>A0A813H018_POLGL</name>
<dbReference type="GO" id="GO:0003824">
    <property type="term" value="F:catalytic activity"/>
    <property type="evidence" value="ECO:0007669"/>
    <property type="project" value="InterPro"/>
</dbReference>
<dbReference type="EMBL" id="CAJNNW010036687">
    <property type="protein sequence ID" value="CAE8736698.1"/>
    <property type="molecule type" value="Genomic_DNA"/>
</dbReference>
<dbReference type="InterPro" id="IPR036691">
    <property type="entry name" value="Endo/exonu/phosph_ase_sf"/>
</dbReference>
<dbReference type="Proteomes" id="UP000654075">
    <property type="component" value="Unassembled WGS sequence"/>
</dbReference>
<sequence length="261" mass="28531">MGSLVSREGKTILGPEQALRTLRFEGQGARLEERTSVLVWNIQKQKAHGFAEAFQRLALGRQLLLLQEVHLSGAAEFLTDSGHGYEMAASFAYPDGSSTGVAIGSTAVPNQVKLGITEDVEPVVGTPKAFLMAEYNLPAPGQRLLAATIHGINRADWKSHGAFERQLDNLVEQLETHQGPMILAGDFNTQNKKKNAYLEAAVERLRLVPVVFDPDIRTVSKLTRHPLDHAFVRGLRVEDPVCWSGGSDHVALTFSVLVETS</sequence>
<protein>
    <recommendedName>
        <fullName evidence="1">Endonuclease/exonuclease/phosphatase domain-containing protein</fullName>
    </recommendedName>
</protein>
<dbReference type="Pfam" id="PF03372">
    <property type="entry name" value="Exo_endo_phos"/>
    <property type="match status" value="1"/>
</dbReference>